<proteinExistence type="predicted"/>
<evidence type="ECO:0000313" key="1">
    <source>
        <dbReference type="EMBL" id="GAA3963532.1"/>
    </source>
</evidence>
<dbReference type="EMBL" id="BAABBO010000009">
    <property type="protein sequence ID" value="GAA3963532.1"/>
    <property type="molecule type" value="Genomic_DNA"/>
</dbReference>
<dbReference type="RefSeq" id="WP_344806170.1">
    <property type="nucleotide sequence ID" value="NZ_BAABBO010000009.1"/>
</dbReference>
<gene>
    <name evidence="1" type="ORF">GCM10022278_21670</name>
</gene>
<comment type="caution">
    <text evidence="1">The sequence shown here is derived from an EMBL/GenBank/DDBJ whole genome shotgun (WGS) entry which is preliminary data.</text>
</comment>
<sequence length="245" mass="26552">MTLDVVDEIINSGVRRDFEASGLQLWIGRRLGQLPGRISIADKDAGAALGAFVRLYISVVPALLQCLARDAEPDGLLSAICAQCVRYFTELPEAVTGQSGVSGLLIKAYRCHRLVEEFRDTYPDLGRSEAFHFVNDEANLLVHQLVGEPFANEVDMACENDLDQLINQVSGPSGFDSRAFAQSLAIAAGASRKGSGDDCDCLCKRRHAGGCFRLRENDLVNLLTAHKIALSLGYESGFGSRFGNL</sequence>
<keyword evidence="2" id="KW-1185">Reference proteome</keyword>
<evidence type="ECO:0000313" key="2">
    <source>
        <dbReference type="Proteomes" id="UP001501337"/>
    </source>
</evidence>
<name>A0ABP7PCR1_9GAMM</name>
<dbReference type="Proteomes" id="UP001501337">
    <property type="component" value="Unassembled WGS sequence"/>
</dbReference>
<organism evidence="1 2">
    <name type="scientific">Allohahella marinimesophila</name>
    <dbReference type="NCBI Taxonomy" id="1054972"/>
    <lineage>
        <taxon>Bacteria</taxon>
        <taxon>Pseudomonadati</taxon>
        <taxon>Pseudomonadota</taxon>
        <taxon>Gammaproteobacteria</taxon>
        <taxon>Oceanospirillales</taxon>
        <taxon>Hahellaceae</taxon>
        <taxon>Allohahella</taxon>
    </lineage>
</organism>
<reference evidence="2" key="1">
    <citation type="journal article" date="2019" name="Int. J. Syst. Evol. Microbiol.">
        <title>The Global Catalogue of Microorganisms (GCM) 10K type strain sequencing project: providing services to taxonomists for standard genome sequencing and annotation.</title>
        <authorList>
            <consortium name="The Broad Institute Genomics Platform"/>
            <consortium name="The Broad Institute Genome Sequencing Center for Infectious Disease"/>
            <person name="Wu L."/>
            <person name="Ma J."/>
        </authorList>
    </citation>
    <scope>NUCLEOTIDE SEQUENCE [LARGE SCALE GENOMIC DNA]</scope>
    <source>
        <strain evidence="2">JCM 17555</strain>
    </source>
</reference>
<accession>A0ABP7PCR1</accession>
<protein>
    <submittedName>
        <fullName evidence="1">Uncharacterized protein</fullName>
    </submittedName>
</protein>